<accession>A0A9P5XSC6</accession>
<dbReference type="Pfam" id="PF13577">
    <property type="entry name" value="SnoaL_4"/>
    <property type="match status" value="1"/>
</dbReference>
<protein>
    <submittedName>
        <fullName evidence="3">Pathogenesis associated protein Pep2</fullName>
    </submittedName>
</protein>
<dbReference type="InterPro" id="IPR037401">
    <property type="entry name" value="SnoaL-like"/>
</dbReference>
<feature type="domain" description="SnoaL-like" evidence="2">
    <location>
        <begin position="29"/>
        <end position="145"/>
    </location>
</feature>
<name>A0A9P5XSC6_9AGAR</name>
<feature type="region of interest" description="Disordered" evidence="1">
    <location>
        <begin position="1"/>
        <end position="20"/>
    </location>
</feature>
<reference evidence="3" key="1">
    <citation type="submission" date="2020-11" db="EMBL/GenBank/DDBJ databases">
        <authorList>
            <consortium name="DOE Joint Genome Institute"/>
            <person name="Ahrendt S."/>
            <person name="Riley R."/>
            <person name="Andreopoulos W."/>
            <person name="Labutti K."/>
            <person name="Pangilinan J."/>
            <person name="Ruiz-Duenas F.J."/>
            <person name="Barrasa J.M."/>
            <person name="Sanchez-Garcia M."/>
            <person name="Camarero S."/>
            <person name="Miyauchi S."/>
            <person name="Serrano A."/>
            <person name="Linde D."/>
            <person name="Babiker R."/>
            <person name="Drula E."/>
            <person name="Ayuso-Fernandez I."/>
            <person name="Pacheco R."/>
            <person name="Padilla G."/>
            <person name="Ferreira P."/>
            <person name="Barriuso J."/>
            <person name="Kellner H."/>
            <person name="Castanera R."/>
            <person name="Alfaro M."/>
            <person name="Ramirez L."/>
            <person name="Pisabarro A.G."/>
            <person name="Kuo A."/>
            <person name="Tritt A."/>
            <person name="Lipzen A."/>
            <person name="He G."/>
            <person name="Yan M."/>
            <person name="Ng V."/>
            <person name="Cullen D."/>
            <person name="Martin F."/>
            <person name="Rosso M.-N."/>
            <person name="Henrissat B."/>
            <person name="Hibbett D."/>
            <person name="Martinez A.T."/>
            <person name="Grigoriev I.V."/>
        </authorList>
    </citation>
    <scope>NUCLEOTIDE SEQUENCE</scope>
    <source>
        <strain evidence="3">CBS 247.69</strain>
    </source>
</reference>
<organism evidence="3 4">
    <name type="scientific">Collybia nuda</name>
    <dbReference type="NCBI Taxonomy" id="64659"/>
    <lineage>
        <taxon>Eukaryota</taxon>
        <taxon>Fungi</taxon>
        <taxon>Dikarya</taxon>
        <taxon>Basidiomycota</taxon>
        <taxon>Agaricomycotina</taxon>
        <taxon>Agaricomycetes</taxon>
        <taxon>Agaricomycetidae</taxon>
        <taxon>Agaricales</taxon>
        <taxon>Tricholomatineae</taxon>
        <taxon>Clitocybaceae</taxon>
        <taxon>Collybia</taxon>
    </lineage>
</organism>
<evidence type="ECO:0000256" key="1">
    <source>
        <dbReference type="SAM" id="MobiDB-lite"/>
    </source>
</evidence>
<keyword evidence="4" id="KW-1185">Reference proteome</keyword>
<dbReference type="SUPFAM" id="SSF54427">
    <property type="entry name" value="NTF2-like"/>
    <property type="match status" value="1"/>
</dbReference>
<dbReference type="EMBL" id="MU150506">
    <property type="protein sequence ID" value="KAF9455849.1"/>
    <property type="molecule type" value="Genomic_DNA"/>
</dbReference>
<dbReference type="OrthoDB" id="2533647at2759"/>
<dbReference type="Proteomes" id="UP000807353">
    <property type="component" value="Unassembled WGS sequence"/>
</dbReference>
<comment type="caution">
    <text evidence="3">The sequence shown here is derived from an EMBL/GenBank/DDBJ whole genome shotgun (WGS) entry which is preliminary data.</text>
</comment>
<dbReference type="Gene3D" id="3.10.450.50">
    <property type="match status" value="1"/>
</dbReference>
<evidence type="ECO:0000259" key="2">
    <source>
        <dbReference type="Pfam" id="PF13577"/>
    </source>
</evidence>
<evidence type="ECO:0000313" key="4">
    <source>
        <dbReference type="Proteomes" id="UP000807353"/>
    </source>
</evidence>
<sequence length="228" mass="26190">MPDLHSLPAGTRPDHAIRNNGPDDLALERFKLRELAEGWPMYRDAREWENFRSLFHPGAFVYTTWTGRTAIEDFISASQTGMDNSVNIMHRVHGSSVDLAGSRAVVKMKATITQRFELPPNGVLVDAESDCRFCMFFEKDETGKWGARFVRHFYEKDKLIAVDPRRIPEIDDEKLTVFPVGYRYLAYCQEACMPGIKVKWDMPGARGEEHDHLLRQVKSWLDGVEVDI</sequence>
<gene>
    <name evidence="3" type="ORF">BDZ94DRAFT_1277106</name>
</gene>
<dbReference type="AlphaFoldDB" id="A0A9P5XSC6"/>
<evidence type="ECO:0000313" key="3">
    <source>
        <dbReference type="EMBL" id="KAF9455849.1"/>
    </source>
</evidence>
<dbReference type="InterPro" id="IPR032710">
    <property type="entry name" value="NTF2-like_dom_sf"/>
</dbReference>
<proteinExistence type="predicted"/>